<proteinExistence type="predicted"/>
<accession>K1TK91</accession>
<gene>
    <name evidence="1" type="ORF">OBE_09403</name>
</gene>
<dbReference type="EMBL" id="AJWZ01006490">
    <property type="protein sequence ID" value="EKC59621.1"/>
    <property type="molecule type" value="Genomic_DNA"/>
</dbReference>
<dbReference type="AlphaFoldDB" id="K1TK91"/>
<feature type="non-terminal residue" evidence="1">
    <location>
        <position position="49"/>
    </location>
</feature>
<comment type="caution">
    <text evidence="1">The sequence shown here is derived from an EMBL/GenBank/DDBJ whole genome shotgun (WGS) entry which is preliminary data.</text>
</comment>
<sequence>MLAQYDANQLYYLQFSNRGELFDVKNDPAITLYNEYFSGSMNSICFQEM</sequence>
<name>K1TK91_9ZZZZ</name>
<organism evidence="1">
    <name type="scientific">human gut metagenome</name>
    <dbReference type="NCBI Taxonomy" id="408170"/>
    <lineage>
        <taxon>unclassified sequences</taxon>
        <taxon>metagenomes</taxon>
        <taxon>organismal metagenomes</taxon>
    </lineage>
</organism>
<reference evidence="1" key="1">
    <citation type="journal article" date="2013" name="Environ. Microbiol.">
        <title>Microbiota from the distal guts of lean and obese adolescents exhibit partial functional redundancy besides clear differences in community structure.</title>
        <authorList>
            <person name="Ferrer M."/>
            <person name="Ruiz A."/>
            <person name="Lanza F."/>
            <person name="Haange S.B."/>
            <person name="Oberbach A."/>
            <person name="Till H."/>
            <person name="Bargiela R."/>
            <person name="Campoy C."/>
            <person name="Segura M.T."/>
            <person name="Richter M."/>
            <person name="von Bergen M."/>
            <person name="Seifert J."/>
            <person name="Suarez A."/>
        </authorList>
    </citation>
    <scope>NUCLEOTIDE SEQUENCE</scope>
</reference>
<evidence type="ECO:0000313" key="1">
    <source>
        <dbReference type="EMBL" id="EKC59621.1"/>
    </source>
</evidence>
<protein>
    <submittedName>
        <fullName evidence="1">Uncharacterized protein</fullName>
    </submittedName>
</protein>